<organism evidence="3 4">
    <name type="scientific">Nonomuraea typhae</name>
    <dbReference type="NCBI Taxonomy" id="2603600"/>
    <lineage>
        <taxon>Bacteria</taxon>
        <taxon>Bacillati</taxon>
        <taxon>Actinomycetota</taxon>
        <taxon>Actinomycetes</taxon>
        <taxon>Streptosporangiales</taxon>
        <taxon>Streptosporangiaceae</taxon>
        <taxon>Nonomuraea</taxon>
    </lineage>
</organism>
<dbReference type="SUPFAM" id="SSF50370">
    <property type="entry name" value="Ricin B-like lectins"/>
    <property type="match status" value="1"/>
</dbReference>
<dbReference type="InterPro" id="IPR035992">
    <property type="entry name" value="Ricin_B-like_lectins"/>
</dbReference>
<proteinExistence type="predicted"/>
<dbReference type="CDD" id="cd00161">
    <property type="entry name" value="beta-trefoil_Ricin-like"/>
    <property type="match status" value="1"/>
</dbReference>
<dbReference type="PROSITE" id="PS50231">
    <property type="entry name" value="RICIN_B_LECTIN"/>
    <property type="match status" value="1"/>
</dbReference>
<dbReference type="RefSeq" id="WP_397086568.1">
    <property type="nucleotide sequence ID" value="NZ_JBITGY010000008.1"/>
</dbReference>
<keyword evidence="4" id="KW-1185">Reference proteome</keyword>
<sequence length="614" mass="65870">MAKARPPARAGRPWAGLPPDCPAPLEDLIVWLRALMRDNGVVLADLRGYSASFVSRQLNGGQLPDLLLVEAIVRRCCAARDVDLMLLAARELHAAARTAVAKRRRRAGDEELPAVAQRQLAILREQNDGLRFMQDLLTRMSGLIAQRLAQVTLERDRLAEAQARISRRAARIRKEIRLVGRLAGRWRLVLVVLGEEPVGSSSSPPRHWPEEALLADTGRVLDRVDAQLGTFHLERAPAGVLPGLLVRALLWRARVGVLGVLLLATASAVAPAVPADAAAELARVFGRDALPFVLVSDRDGGRVALERDVSDDGVAVVASAGRTGVWELVRGGRDLAGGEIRAAGKVFRCLGVRGGDKTAAGAVVEQGDCDGHPHQQWRLSALRGAVRVVNAHSGLCLTGGGAVVQAPCDEADRAQRWRVAAAGRVRPVDISGQSYSLDGPQPLPEEFAGGGRDKPCAPGPGGRPYDLPPGVVWRPRAATEPWKGEWLPQEAGPAFGPALFKGTGEGVGRASLVQVLHPDGENLYYFARATAKVSVDRLRLALQWTPRYEGGPGGWHTCSLDIAGRPLAQTLALPRTPPGFTKGAGQVIKFRVCLTYTPEMTSLTGRYTVCTGRW</sequence>
<evidence type="ECO:0000313" key="3">
    <source>
        <dbReference type="EMBL" id="MFI6501774.1"/>
    </source>
</evidence>
<accession>A0ABW7Z0R7</accession>
<dbReference type="EMBL" id="JBITGY010000008">
    <property type="protein sequence ID" value="MFI6501774.1"/>
    <property type="molecule type" value="Genomic_DNA"/>
</dbReference>
<dbReference type="SMART" id="SM00458">
    <property type="entry name" value="RICIN"/>
    <property type="match status" value="1"/>
</dbReference>
<name>A0ABW7Z0R7_9ACTN</name>
<feature type="region of interest" description="Disordered" evidence="1">
    <location>
        <begin position="431"/>
        <end position="468"/>
    </location>
</feature>
<gene>
    <name evidence="3" type="ORF">ACIBG2_30645</name>
</gene>
<feature type="domain" description="Ricin B lectin" evidence="2">
    <location>
        <begin position="341"/>
        <end position="476"/>
    </location>
</feature>
<dbReference type="Gene3D" id="2.80.10.50">
    <property type="match status" value="1"/>
</dbReference>
<dbReference type="Pfam" id="PF00652">
    <property type="entry name" value="Ricin_B_lectin"/>
    <property type="match status" value="1"/>
</dbReference>
<evidence type="ECO:0000259" key="2">
    <source>
        <dbReference type="SMART" id="SM00458"/>
    </source>
</evidence>
<evidence type="ECO:0000256" key="1">
    <source>
        <dbReference type="SAM" id="MobiDB-lite"/>
    </source>
</evidence>
<protein>
    <submittedName>
        <fullName evidence="3">RICIN domain-containing protein</fullName>
    </submittedName>
</protein>
<comment type="caution">
    <text evidence="3">The sequence shown here is derived from an EMBL/GenBank/DDBJ whole genome shotgun (WGS) entry which is preliminary data.</text>
</comment>
<dbReference type="InterPro" id="IPR000772">
    <property type="entry name" value="Ricin_B_lectin"/>
</dbReference>
<reference evidence="3 4" key="1">
    <citation type="submission" date="2024-10" db="EMBL/GenBank/DDBJ databases">
        <title>The Natural Products Discovery Center: Release of the First 8490 Sequenced Strains for Exploring Actinobacteria Biosynthetic Diversity.</title>
        <authorList>
            <person name="Kalkreuter E."/>
            <person name="Kautsar S.A."/>
            <person name="Yang D."/>
            <person name="Bader C.D."/>
            <person name="Teijaro C.N."/>
            <person name="Fluegel L."/>
            <person name="Davis C.M."/>
            <person name="Simpson J.R."/>
            <person name="Lauterbach L."/>
            <person name="Steele A.D."/>
            <person name="Gui C."/>
            <person name="Meng S."/>
            <person name="Li G."/>
            <person name="Viehrig K."/>
            <person name="Ye F."/>
            <person name="Su P."/>
            <person name="Kiefer A.F."/>
            <person name="Nichols A."/>
            <person name="Cepeda A.J."/>
            <person name="Yan W."/>
            <person name="Fan B."/>
            <person name="Jiang Y."/>
            <person name="Adhikari A."/>
            <person name="Zheng C.-J."/>
            <person name="Schuster L."/>
            <person name="Cowan T.M."/>
            <person name="Smanski M.J."/>
            <person name="Chevrette M.G."/>
            <person name="De Carvalho L.P.S."/>
            <person name="Shen B."/>
        </authorList>
    </citation>
    <scope>NUCLEOTIDE SEQUENCE [LARGE SCALE GENOMIC DNA]</scope>
    <source>
        <strain evidence="3 4">NPDC050545</strain>
    </source>
</reference>
<evidence type="ECO:0000313" key="4">
    <source>
        <dbReference type="Proteomes" id="UP001612741"/>
    </source>
</evidence>
<dbReference type="Proteomes" id="UP001612741">
    <property type="component" value="Unassembled WGS sequence"/>
</dbReference>